<evidence type="ECO:0000313" key="4">
    <source>
        <dbReference type="Proteomes" id="UP001140206"/>
    </source>
</evidence>
<dbReference type="Gene3D" id="1.20.1280.50">
    <property type="match status" value="1"/>
</dbReference>
<keyword evidence="1" id="KW-0880">Kelch repeat</keyword>
<keyword evidence="4" id="KW-1185">Reference proteome</keyword>
<evidence type="ECO:0000256" key="1">
    <source>
        <dbReference type="ARBA" id="ARBA00022441"/>
    </source>
</evidence>
<dbReference type="InterPro" id="IPR001810">
    <property type="entry name" value="F-box_dom"/>
</dbReference>
<reference evidence="3" key="1">
    <citation type="submission" date="2022-08" db="EMBL/GenBank/DDBJ databases">
        <authorList>
            <person name="Marques A."/>
        </authorList>
    </citation>
    <scope>NUCLEOTIDE SEQUENCE</scope>
    <source>
        <strain evidence="3">RhyPub2mFocal</strain>
        <tissue evidence="3">Leaves</tissue>
    </source>
</reference>
<protein>
    <submittedName>
        <fullName evidence="3">F-box/kelch-repeat protein</fullName>
    </submittedName>
</protein>
<gene>
    <name evidence="3" type="ORF">LUZ62_073793</name>
</gene>
<organism evidence="3 4">
    <name type="scientific">Rhynchospora pubera</name>
    <dbReference type="NCBI Taxonomy" id="906938"/>
    <lineage>
        <taxon>Eukaryota</taxon>
        <taxon>Viridiplantae</taxon>
        <taxon>Streptophyta</taxon>
        <taxon>Embryophyta</taxon>
        <taxon>Tracheophyta</taxon>
        <taxon>Spermatophyta</taxon>
        <taxon>Magnoliopsida</taxon>
        <taxon>Liliopsida</taxon>
        <taxon>Poales</taxon>
        <taxon>Cyperaceae</taxon>
        <taxon>Cyperoideae</taxon>
        <taxon>Rhynchosporeae</taxon>
        <taxon>Rhynchospora</taxon>
    </lineage>
</organism>
<dbReference type="PANTHER" id="PTHR46175:SF4">
    <property type="entry name" value="BACTERIOOPSIN TRANSCRIPTIONAL ACTIVATOR"/>
    <property type="match status" value="1"/>
</dbReference>
<dbReference type="AlphaFoldDB" id="A0AAV8DAY8"/>
<dbReference type="Pfam" id="PF12937">
    <property type="entry name" value="F-box-like"/>
    <property type="match status" value="1"/>
</dbReference>
<dbReference type="PANTHER" id="PTHR46175">
    <property type="entry name" value="BACTERIOOPSIN TRANSCRIPTIONAL ACTIVATOR"/>
    <property type="match status" value="1"/>
</dbReference>
<dbReference type="SUPFAM" id="SSF117281">
    <property type="entry name" value="Kelch motif"/>
    <property type="match status" value="2"/>
</dbReference>
<dbReference type="EMBL" id="JAMFTS010000004">
    <property type="protein sequence ID" value="KAJ4763418.1"/>
    <property type="molecule type" value="Genomic_DNA"/>
</dbReference>
<dbReference type="Gene3D" id="2.120.10.80">
    <property type="entry name" value="Kelch-type beta propeller"/>
    <property type="match status" value="2"/>
</dbReference>
<dbReference type="InterPro" id="IPR036047">
    <property type="entry name" value="F-box-like_dom_sf"/>
</dbReference>
<dbReference type="InterPro" id="IPR015915">
    <property type="entry name" value="Kelch-typ_b-propeller"/>
</dbReference>
<proteinExistence type="predicted"/>
<evidence type="ECO:0000259" key="2">
    <source>
        <dbReference type="PROSITE" id="PS50181"/>
    </source>
</evidence>
<comment type="caution">
    <text evidence="3">The sequence shown here is derived from an EMBL/GenBank/DDBJ whole genome shotgun (WGS) entry which is preliminary data.</text>
</comment>
<feature type="domain" description="F-box" evidence="2">
    <location>
        <begin position="11"/>
        <end position="57"/>
    </location>
</feature>
<accession>A0AAV8DAY8</accession>
<sequence length="454" mass="50343">MASPSSSRILTLSLDHLDHDHITSILLLLPFDSIVSFALTCKKFKSLAFSESLWELLCRRDWGSGTIDSLLATLSENERREFSYRKLYEKVSMLGSLSCRRLICKGDAFPKPRASHSLNLVSDWLVLFGGGCEGGRHLDDTWVAYVGSSRTIPMLTWQHVNSGLPGGRFGHSCTLVGKNSFILFGGISDNGSRLNDTWIGQIIYESPYDIKVLWKPLEVGQYTPPPRGAHAACCIGDCMILVHGGIGLYGLRLGDTWVLDLSGHACWHQVATADRLSPSPRSGHTLTSIGGTRMAVLFGGRGEGYDVLNDVWLFDVEGFPRWKYVKFNLAPNFLSAVPPPRVGHSASLTLGNKILIYGGEDSERHRKDDFWILDVLRLLQYQAGLRNNTKGIWKQLNLVGGYPSFRAFHSACTDLSGRFLYVFGGMVDGHPQLAEANSLRFDGESYQVELILNL</sequence>
<dbReference type="Proteomes" id="UP001140206">
    <property type="component" value="Chromosome 4"/>
</dbReference>
<dbReference type="Pfam" id="PF24681">
    <property type="entry name" value="Kelch_KLHDC2_KLHL20_DRC7"/>
    <property type="match status" value="1"/>
</dbReference>
<evidence type="ECO:0000313" key="3">
    <source>
        <dbReference type="EMBL" id="KAJ4763418.1"/>
    </source>
</evidence>
<dbReference type="PROSITE" id="PS50181">
    <property type="entry name" value="FBOX"/>
    <property type="match status" value="1"/>
</dbReference>
<name>A0AAV8DAY8_9POAL</name>
<dbReference type="SUPFAM" id="SSF81383">
    <property type="entry name" value="F-box domain"/>
    <property type="match status" value="1"/>
</dbReference>